<evidence type="ECO:0000313" key="10">
    <source>
        <dbReference type="Proteomes" id="UP000624703"/>
    </source>
</evidence>
<evidence type="ECO:0000256" key="6">
    <source>
        <dbReference type="PROSITE-ProRule" id="PRU01016"/>
    </source>
</evidence>
<evidence type="ECO:0000256" key="5">
    <source>
        <dbReference type="ARBA" id="ARBA00047422"/>
    </source>
</evidence>
<keyword evidence="4" id="KW-0680">Restriction system</keyword>
<keyword evidence="10" id="KW-1185">Reference proteome</keyword>
<organism evidence="9 10">
    <name type="scientific">Persicirhabdus sediminis</name>
    <dbReference type="NCBI Taxonomy" id="454144"/>
    <lineage>
        <taxon>Bacteria</taxon>
        <taxon>Pseudomonadati</taxon>
        <taxon>Verrucomicrobiota</taxon>
        <taxon>Verrucomicrobiia</taxon>
        <taxon>Verrucomicrobiales</taxon>
        <taxon>Verrucomicrobiaceae</taxon>
        <taxon>Persicirhabdus</taxon>
    </lineage>
</organism>
<keyword evidence="3 6" id="KW-0949">S-adenosyl-L-methionine</keyword>
<evidence type="ECO:0000313" key="9">
    <source>
        <dbReference type="EMBL" id="MBK1791440.1"/>
    </source>
</evidence>
<reference evidence="9" key="1">
    <citation type="submission" date="2021-01" db="EMBL/GenBank/DDBJ databases">
        <title>Modified the classification status of verrucomicrobia.</title>
        <authorList>
            <person name="Feng X."/>
        </authorList>
    </citation>
    <scope>NUCLEOTIDE SEQUENCE</scope>
    <source>
        <strain evidence="9">_KCTC 22039</strain>
    </source>
</reference>
<dbReference type="InterPro" id="IPR001525">
    <property type="entry name" value="C5_MeTfrase"/>
</dbReference>
<dbReference type="CDD" id="cd00315">
    <property type="entry name" value="Cyt_C5_DNA_methylase"/>
    <property type="match status" value="1"/>
</dbReference>
<dbReference type="InterPro" id="IPR031303">
    <property type="entry name" value="C5_meth_CS"/>
</dbReference>
<evidence type="ECO:0000256" key="1">
    <source>
        <dbReference type="ARBA" id="ARBA00022603"/>
    </source>
</evidence>
<comment type="caution">
    <text evidence="9">The sequence shown here is derived from an EMBL/GenBank/DDBJ whole genome shotgun (WGS) entry which is preliminary data.</text>
</comment>
<dbReference type="PANTHER" id="PTHR46098">
    <property type="entry name" value="TRNA (CYTOSINE(38)-C(5))-METHYLTRANSFERASE"/>
    <property type="match status" value="1"/>
</dbReference>
<dbReference type="SUPFAM" id="SSF53335">
    <property type="entry name" value="S-adenosyl-L-methionine-dependent methyltransferases"/>
    <property type="match status" value="1"/>
</dbReference>
<dbReference type="InterPro" id="IPR050750">
    <property type="entry name" value="C5-MTase"/>
</dbReference>
<dbReference type="PROSITE" id="PS00095">
    <property type="entry name" value="C5_MTASE_2"/>
    <property type="match status" value="1"/>
</dbReference>
<dbReference type="InterPro" id="IPR029063">
    <property type="entry name" value="SAM-dependent_MTases_sf"/>
</dbReference>
<sequence length="440" mass="49994">MSGNIDYTAKPPAKSTAAYVCSPEKALKTILAVEYSNDHSEIIRDELPAIISHWLQDPKADPILLDSSYKDKWTKILSSLGRIEKVGLFPKSTKTADKKVLIDYSGFPLPPVNKKPKFNFIDLFAGIGGFRLALESLGGKCVFSSEWDKHAKETYYSNYGEIPFGDITNFTHTNPNDSAAPEKIPNHDILCGGFPCQPFSQAGRQLGFDDARGTLFYDILTIAKTQRPKVLFLENVKRLRGHDKGRTFQVICNALEEIGYTVYSKVLKAHDYGVPQNRERIFIVAFSEPRSFNFPEPRKYQLYNNLGDILEPDQDEQYTISDKLWEGHQRRLREHKTKGNGFGYSLFTEEDEYANTISARYWKDGSEILIAQKGKNPRILSHRECARLQGYPEEFVPHASKRHGYQQFGNSVAVPVITAIGEEIIKSLRTKQTKIRKSRQ</sequence>
<dbReference type="NCBIfam" id="TIGR00675">
    <property type="entry name" value="dcm"/>
    <property type="match status" value="1"/>
</dbReference>
<evidence type="ECO:0000256" key="2">
    <source>
        <dbReference type="ARBA" id="ARBA00022679"/>
    </source>
</evidence>
<dbReference type="GO" id="GO:0032259">
    <property type="term" value="P:methylation"/>
    <property type="evidence" value="ECO:0007669"/>
    <property type="project" value="UniProtKB-KW"/>
</dbReference>
<dbReference type="PROSITE" id="PS51679">
    <property type="entry name" value="SAM_MT_C5"/>
    <property type="match status" value="1"/>
</dbReference>
<comment type="catalytic activity">
    <reaction evidence="5 8">
        <text>a 2'-deoxycytidine in DNA + S-adenosyl-L-methionine = a 5-methyl-2'-deoxycytidine in DNA + S-adenosyl-L-homocysteine + H(+)</text>
        <dbReference type="Rhea" id="RHEA:13681"/>
        <dbReference type="Rhea" id="RHEA-COMP:11369"/>
        <dbReference type="Rhea" id="RHEA-COMP:11370"/>
        <dbReference type="ChEBI" id="CHEBI:15378"/>
        <dbReference type="ChEBI" id="CHEBI:57856"/>
        <dbReference type="ChEBI" id="CHEBI:59789"/>
        <dbReference type="ChEBI" id="CHEBI:85452"/>
        <dbReference type="ChEBI" id="CHEBI:85454"/>
        <dbReference type="EC" id="2.1.1.37"/>
    </reaction>
</comment>
<dbReference type="InterPro" id="IPR018117">
    <property type="entry name" value="C5_DNA_meth_AS"/>
</dbReference>
<keyword evidence="2 6" id="KW-0808">Transferase</keyword>
<protein>
    <recommendedName>
        <fullName evidence="8">Cytosine-specific methyltransferase</fullName>
        <ecNumber evidence="8">2.1.1.37</ecNumber>
    </recommendedName>
</protein>
<dbReference type="Gene3D" id="3.90.120.30">
    <property type="match status" value="1"/>
</dbReference>
<keyword evidence="1 6" id="KW-0489">Methyltransferase</keyword>
<dbReference type="EMBL" id="JAENIM010000039">
    <property type="protein sequence ID" value="MBK1791440.1"/>
    <property type="molecule type" value="Genomic_DNA"/>
</dbReference>
<dbReference type="PROSITE" id="PS00094">
    <property type="entry name" value="C5_MTASE_1"/>
    <property type="match status" value="1"/>
</dbReference>
<dbReference type="GO" id="GO:0003886">
    <property type="term" value="F:DNA (cytosine-5-)-methyltransferase activity"/>
    <property type="evidence" value="ECO:0007669"/>
    <property type="project" value="UniProtKB-EC"/>
</dbReference>
<accession>A0A8J7SLK5</accession>
<dbReference type="AlphaFoldDB" id="A0A8J7SLK5"/>
<name>A0A8J7SLK5_9BACT</name>
<dbReference type="PRINTS" id="PR00105">
    <property type="entry name" value="C5METTRFRASE"/>
</dbReference>
<dbReference type="GO" id="GO:0009307">
    <property type="term" value="P:DNA restriction-modification system"/>
    <property type="evidence" value="ECO:0007669"/>
    <property type="project" value="UniProtKB-KW"/>
</dbReference>
<dbReference type="Proteomes" id="UP000624703">
    <property type="component" value="Unassembled WGS sequence"/>
</dbReference>
<evidence type="ECO:0000256" key="4">
    <source>
        <dbReference type="ARBA" id="ARBA00022747"/>
    </source>
</evidence>
<dbReference type="EC" id="2.1.1.37" evidence="8"/>
<dbReference type="RefSeq" id="WP_200311444.1">
    <property type="nucleotide sequence ID" value="NZ_JAENIM010000039.1"/>
</dbReference>
<dbReference type="Gene3D" id="3.40.50.150">
    <property type="entry name" value="Vaccinia Virus protein VP39"/>
    <property type="match status" value="1"/>
</dbReference>
<comment type="similarity">
    <text evidence="6 7">Belongs to the class I-like SAM-binding methyltransferase superfamily. C5-methyltransferase family.</text>
</comment>
<gene>
    <name evidence="9" type="ORF">JIN82_09780</name>
</gene>
<evidence type="ECO:0000256" key="8">
    <source>
        <dbReference type="RuleBase" id="RU000417"/>
    </source>
</evidence>
<evidence type="ECO:0000256" key="3">
    <source>
        <dbReference type="ARBA" id="ARBA00022691"/>
    </source>
</evidence>
<feature type="active site" evidence="6">
    <location>
        <position position="196"/>
    </location>
</feature>
<evidence type="ECO:0000256" key="7">
    <source>
        <dbReference type="RuleBase" id="RU000416"/>
    </source>
</evidence>
<dbReference type="Pfam" id="PF00145">
    <property type="entry name" value="DNA_methylase"/>
    <property type="match status" value="1"/>
</dbReference>
<proteinExistence type="inferred from homology"/>
<dbReference type="PANTHER" id="PTHR46098:SF1">
    <property type="entry name" value="TRNA (CYTOSINE(38)-C(5))-METHYLTRANSFERASE"/>
    <property type="match status" value="1"/>
</dbReference>